<name>A0A380N1J4_9GAMM</name>
<gene>
    <name evidence="1" type="ORF">NCTC10717_01742</name>
</gene>
<dbReference type="InterPro" id="IPR014056">
    <property type="entry name" value="TypeIITA-like_toxin_pred"/>
</dbReference>
<dbReference type="PANTHER" id="PTHR41791:SF1">
    <property type="entry name" value="SSL7039 PROTEIN"/>
    <property type="match status" value="1"/>
</dbReference>
<reference evidence="1 2" key="1">
    <citation type="submission" date="2018-06" db="EMBL/GenBank/DDBJ databases">
        <authorList>
            <consortium name="Pathogen Informatics"/>
            <person name="Doyle S."/>
        </authorList>
    </citation>
    <scope>NUCLEOTIDE SEQUENCE [LARGE SCALE GENOMIC DNA]</scope>
    <source>
        <strain evidence="1 2">NCTC10717</strain>
    </source>
</reference>
<dbReference type="Proteomes" id="UP000254575">
    <property type="component" value="Unassembled WGS sequence"/>
</dbReference>
<evidence type="ECO:0000313" key="1">
    <source>
        <dbReference type="EMBL" id="SUO98003.1"/>
    </source>
</evidence>
<dbReference type="NCBIfam" id="TIGR02683">
    <property type="entry name" value="upstrm_HI1419"/>
    <property type="match status" value="1"/>
</dbReference>
<dbReference type="OrthoDB" id="9800258at2"/>
<dbReference type="InterPro" id="IPR009241">
    <property type="entry name" value="HigB-like"/>
</dbReference>
<dbReference type="InterPro" id="IPR035093">
    <property type="entry name" value="RelE/ParE_toxin_dom_sf"/>
</dbReference>
<protein>
    <submittedName>
        <fullName evidence="1">Phage-related protein</fullName>
    </submittedName>
</protein>
<keyword evidence="2" id="KW-1185">Reference proteome</keyword>
<dbReference type="RefSeq" id="WP_115218883.1">
    <property type="nucleotide sequence ID" value="NZ_UHIA01000004.1"/>
</dbReference>
<dbReference type="EMBL" id="UHIA01000004">
    <property type="protein sequence ID" value="SUO98003.1"/>
    <property type="molecule type" value="Genomic_DNA"/>
</dbReference>
<dbReference type="PIRSF" id="PIRSF028744">
    <property type="entry name" value="Addict_mod_HI1419"/>
    <property type="match status" value="1"/>
</dbReference>
<dbReference type="AlphaFoldDB" id="A0A380N1J4"/>
<evidence type="ECO:0000313" key="2">
    <source>
        <dbReference type="Proteomes" id="UP000254575"/>
    </source>
</evidence>
<dbReference type="Pfam" id="PF05973">
    <property type="entry name" value="Gp49"/>
    <property type="match status" value="1"/>
</dbReference>
<proteinExistence type="predicted"/>
<dbReference type="PANTHER" id="PTHR41791">
    <property type="entry name" value="SSL7039 PROTEIN"/>
    <property type="match status" value="1"/>
</dbReference>
<dbReference type="Gene3D" id="3.30.2310.20">
    <property type="entry name" value="RelE-like"/>
    <property type="match status" value="1"/>
</dbReference>
<organism evidence="1 2">
    <name type="scientific">Suttonella indologenes</name>
    <dbReference type="NCBI Taxonomy" id="13276"/>
    <lineage>
        <taxon>Bacteria</taxon>
        <taxon>Pseudomonadati</taxon>
        <taxon>Pseudomonadota</taxon>
        <taxon>Gammaproteobacteria</taxon>
        <taxon>Cardiobacteriales</taxon>
        <taxon>Cardiobacteriaceae</taxon>
        <taxon>Suttonella</taxon>
    </lineage>
</organism>
<dbReference type="SUPFAM" id="SSF143011">
    <property type="entry name" value="RelE-like"/>
    <property type="match status" value="1"/>
</dbReference>
<sequence length="101" mass="11528">MKYVVTHTGIFKKWLNKLPDMITRKRITARLRRIEESGHFGDSKALGGGLYEIREHHGAGYRIYYCHKGQTVIILLIGGDKSSQQQDIEKARVLMTIEGKA</sequence>
<accession>A0A380N1J4</accession>